<dbReference type="InterPro" id="IPR016186">
    <property type="entry name" value="C-type_lectin-like/link_sf"/>
</dbReference>
<reference evidence="4 6" key="2">
    <citation type="journal article" date="2013" name="Nature">
        <title>Insights into bilaterian evolution from three spiralian genomes.</title>
        <authorList>
            <person name="Simakov O."/>
            <person name="Marletaz F."/>
            <person name="Cho S.J."/>
            <person name="Edsinger-Gonzales E."/>
            <person name="Havlak P."/>
            <person name="Hellsten U."/>
            <person name="Kuo D.H."/>
            <person name="Larsson T."/>
            <person name="Lv J."/>
            <person name="Arendt D."/>
            <person name="Savage R."/>
            <person name="Osoegawa K."/>
            <person name="de Jong P."/>
            <person name="Grimwood J."/>
            <person name="Chapman J.A."/>
            <person name="Shapiro H."/>
            <person name="Aerts A."/>
            <person name="Otillar R.P."/>
            <person name="Terry A.Y."/>
            <person name="Boore J.L."/>
            <person name="Grigoriev I.V."/>
            <person name="Lindberg D.R."/>
            <person name="Seaver E.C."/>
            <person name="Weisblat D.A."/>
            <person name="Putnam N.H."/>
            <person name="Rokhsar D.S."/>
        </authorList>
    </citation>
    <scope>NUCLEOTIDE SEQUENCE</scope>
    <source>
        <strain evidence="4 6">I ESC-2004</strain>
    </source>
</reference>
<sequence>MASFRVTPGFRADACDSGWKLHGNHCYYLVTPFLYRGGAQQQCQYQHAAHLTSIHSEEEQDFIFAMLGADGTQHDGWIGLECRVGCDNAANWFWEDGSPMNLSAWKKNEPRESQVCAMLDMTGQWKSTECRNAKVSVCKKSNLPTTTTGISTTKTTTTSTATTTVDVSSVSPLPATHGISSTGVYIAIASVGLIFLGLITVIACGKSKTRSNPNLLDPETGDHEPDRPFDAANYVAYVGKRTIPKPEDMPSFKKFYRWISESKLR</sequence>
<keyword evidence="2" id="KW-1133">Transmembrane helix</keyword>
<dbReference type="PROSITE" id="PS50041">
    <property type="entry name" value="C_TYPE_LECTIN_2"/>
    <property type="match status" value="1"/>
</dbReference>
<evidence type="ECO:0000313" key="6">
    <source>
        <dbReference type="Proteomes" id="UP000014760"/>
    </source>
</evidence>
<keyword evidence="6" id="KW-1185">Reference proteome</keyword>
<evidence type="ECO:0000256" key="1">
    <source>
        <dbReference type="ARBA" id="ARBA00023157"/>
    </source>
</evidence>
<dbReference type="CDD" id="cd00037">
    <property type="entry name" value="CLECT"/>
    <property type="match status" value="1"/>
</dbReference>
<organism evidence="4">
    <name type="scientific">Capitella teleta</name>
    <name type="common">Polychaete worm</name>
    <dbReference type="NCBI Taxonomy" id="283909"/>
    <lineage>
        <taxon>Eukaryota</taxon>
        <taxon>Metazoa</taxon>
        <taxon>Spiralia</taxon>
        <taxon>Lophotrochozoa</taxon>
        <taxon>Annelida</taxon>
        <taxon>Polychaeta</taxon>
        <taxon>Sedentaria</taxon>
        <taxon>Scolecida</taxon>
        <taxon>Capitellidae</taxon>
        <taxon>Capitella</taxon>
    </lineage>
</organism>
<dbReference type="PROSITE" id="PS00615">
    <property type="entry name" value="C_TYPE_LECTIN_1"/>
    <property type="match status" value="1"/>
</dbReference>
<keyword evidence="2" id="KW-0472">Membrane</keyword>
<protein>
    <recommendedName>
        <fullName evidence="3">C-type lectin domain-containing protein</fullName>
    </recommendedName>
</protein>
<dbReference type="InterPro" id="IPR001304">
    <property type="entry name" value="C-type_lectin-like"/>
</dbReference>
<dbReference type="PANTHER" id="PTHR22803">
    <property type="entry name" value="MANNOSE, PHOSPHOLIPASE, LECTIN RECEPTOR RELATED"/>
    <property type="match status" value="1"/>
</dbReference>
<dbReference type="Pfam" id="PF00059">
    <property type="entry name" value="Lectin_C"/>
    <property type="match status" value="1"/>
</dbReference>
<evidence type="ECO:0000256" key="2">
    <source>
        <dbReference type="SAM" id="Phobius"/>
    </source>
</evidence>
<dbReference type="HOGENOM" id="CLU_1050703_0_0_1"/>
<evidence type="ECO:0000259" key="3">
    <source>
        <dbReference type="PROSITE" id="PS50041"/>
    </source>
</evidence>
<feature type="domain" description="C-type lectin" evidence="3">
    <location>
        <begin position="22"/>
        <end position="139"/>
    </location>
</feature>
<reference evidence="5" key="3">
    <citation type="submission" date="2015-06" db="UniProtKB">
        <authorList>
            <consortium name="EnsemblMetazoa"/>
        </authorList>
    </citation>
    <scope>IDENTIFICATION</scope>
</reference>
<keyword evidence="2" id="KW-0812">Transmembrane</keyword>
<dbReference type="InterPro" id="IPR016187">
    <property type="entry name" value="CTDL_fold"/>
</dbReference>
<accession>R7T9F9</accession>
<evidence type="ECO:0000313" key="5">
    <source>
        <dbReference type="EnsemblMetazoa" id="CapteP213454"/>
    </source>
</evidence>
<dbReference type="InterPro" id="IPR050111">
    <property type="entry name" value="C-type_lectin/snaclec_domain"/>
</dbReference>
<gene>
    <name evidence="4" type="ORF">CAPTEDRAFT_213454</name>
</gene>
<proteinExistence type="predicted"/>
<reference evidence="6" key="1">
    <citation type="submission" date="2012-12" db="EMBL/GenBank/DDBJ databases">
        <authorList>
            <person name="Hellsten U."/>
            <person name="Grimwood J."/>
            <person name="Chapman J.A."/>
            <person name="Shapiro H."/>
            <person name="Aerts A."/>
            <person name="Otillar R.P."/>
            <person name="Terry A.Y."/>
            <person name="Boore J.L."/>
            <person name="Simakov O."/>
            <person name="Marletaz F."/>
            <person name="Cho S.-J."/>
            <person name="Edsinger-Gonzales E."/>
            <person name="Havlak P."/>
            <person name="Kuo D.-H."/>
            <person name="Larsson T."/>
            <person name="Lv J."/>
            <person name="Arendt D."/>
            <person name="Savage R."/>
            <person name="Osoegawa K."/>
            <person name="de Jong P."/>
            <person name="Lindberg D.R."/>
            <person name="Seaver E.C."/>
            <person name="Weisblat D.A."/>
            <person name="Putnam N.H."/>
            <person name="Grigoriev I.V."/>
            <person name="Rokhsar D.S."/>
        </authorList>
    </citation>
    <scope>NUCLEOTIDE SEQUENCE</scope>
    <source>
        <strain evidence="6">I ESC-2004</strain>
    </source>
</reference>
<dbReference type="OrthoDB" id="6067009at2759"/>
<dbReference type="AlphaFoldDB" id="R7T9F9"/>
<dbReference type="EMBL" id="KB311044">
    <property type="protein sequence ID" value="ELT90157.1"/>
    <property type="molecule type" value="Genomic_DNA"/>
</dbReference>
<keyword evidence="1" id="KW-1015">Disulfide bond</keyword>
<dbReference type="OMA" id="TINDCPQ"/>
<feature type="transmembrane region" description="Helical" evidence="2">
    <location>
        <begin position="184"/>
        <end position="205"/>
    </location>
</feature>
<dbReference type="EnsemblMetazoa" id="CapteT213454">
    <property type="protein sequence ID" value="CapteP213454"/>
    <property type="gene ID" value="CapteG213454"/>
</dbReference>
<dbReference type="SMART" id="SM00034">
    <property type="entry name" value="CLECT"/>
    <property type="match status" value="1"/>
</dbReference>
<dbReference type="InterPro" id="IPR018378">
    <property type="entry name" value="C-type_lectin_CS"/>
</dbReference>
<evidence type="ECO:0000313" key="4">
    <source>
        <dbReference type="EMBL" id="ELT90157.1"/>
    </source>
</evidence>
<dbReference type="EMBL" id="AMQN01014532">
    <property type="status" value="NOT_ANNOTATED_CDS"/>
    <property type="molecule type" value="Genomic_DNA"/>
</dbReference>
<dbReference type="SUPFAM" id="SSF56436">
    <property type="entry name" value="C-type lectin-like"/>
    <property type="match status" value="1"/>
</dbReference>
<dbReference type="Proteomes" id="UP000014760">
    <property type="component" value="Unassembled WGS sequence"/>
</dbReference>
<name>R7T9F9_CAPTE</name>
<dbReference type="Gene3D" id="3.10.100.10">
    <property type="entry name" value="Mannose-Binding Protein A, subunit A"/>
    <property type="match status" value="1"/>
</dbReference>
<dbReference type="STRING" id="283909.R7T9F9"/>